<dbReference type="EC" id="3.2.1.21" evidence="4 11"/>
<keyword evidence="6" id="KW-0136">Cellulose degradation</keyword>
<dbReference type="STRING" id="104259.A0A0F7TGM4"/>
<comment type="similarity">
    <text evidence="3 11">Belongs to the glycosyl hydrolase 3 family.</text>
</comment>
<dbReference type="InterPro" id="IPR036881">
    <property type="entry name" value="Glyco_hydro_3_C_sf"/>
</dbReference>
<dbReference type="Pfam" id="PF00933">
    <property type="entry name" value="Glyco_hydro_3"/>
    <property type="match status" value="1"/>
</dbReference>
<keyword evidence="10 11" id="KW-0624">Polysaccharide degradation</keyword>
<dbReference type="SUPFAM" id="SSF52279">
    <property type="entry name" value="Beta-D-glucan exohydrolase, C-terminal domain"/>
    <property type="match status" value="1"/>
</dbReference>
<keyword evidence="5 11" id="KW-0378">Hydrolase</keyword>
<evidence type="ECO:0000256" key="6">
    <source>
        <dbReference type="ARBA" id="ARBA00023001"/>
    </source>
</evidence>
<dbReference type="PROSITE" id="PS51820">
    <property type="entry name" value="PA14"/>
    <property type="match status" value="1"/>
</dbReference>
<dbReference type="SUPFAM" id="SSF51445">
    <property type="entry name" value="(Trans)glycosidases"/>
    <property type="match status" value="1"/>
</dbReference>
<dbReference type="InterPro" id="IPR002772">
    <property type="entry name" value="Glyco_hydro_3_C"/>
</dbReference>
<keyword evidence="8 11" id="KW-0119">Carbohydrate metabolism</keyword>
<dbReference type="Gene3D" id="2.60.120.260">
    <property type="entry name" value="Galactose-binding domain-like"/>
    <property type="match status" value="1"/>
</dbReference>
<sequence length="844" mass="91574">MRLKNKTMTSTIDIEVVLNTLTLEEKVSLLSGQSLFETRSIPGKVPYVKVSDGPNGARGASFVGTNSAACFPAACCLAATFDANLAHQVGEALGEEAHTKGIRCLLAPTLCNHRHPLGGRNFEAFSEDPLLTGQLATELVRGIQSKGIAATIKHFVANEQETERMRVNAVIDERALREIYLRPFEIAIKEARPWAVMTAYNMLNGEHCDSNEFLLQKVLRGEWGWDGLVMSDWGGTNSSAGSLNAGMNLEMPGPGRHRTVSAVLKDIEEGRVTVGTVDNSVRDHLRFLGRVGAFTDPTEHPEQAIDRVEHRQLIRDVGARGSVLLKNNGVLPLSRDKVAGKRVALLGFAKKTLAHGGGSAAVKAHYKISPWAAMQEAIGDIAELSYSKGAHTERFLPPVTDTTDIGILTGLDGTTGWTQLVYDSKTHVLVSTTHGLPISKLAPFDPSGYGHIIEYVADLVPKESGSHYFGTSGIGPTQTFVNDDLIYEQTSHTADSMGFIFGLQAEGVVSYPLLAGTKYRLRIRTLPCPAVPGLQMLTGRPGFRFGMSVAAQFDADLLSEAIGLAQVADFAVVFTGHTEQWETEGQDQVSFNLPKDGSQDALVSAVASVNCNTIVVNSTGVPVAMPWVENVAAIVQAWFGGQEAGASIVDILTGAVNPEGRLPVTFPKSIEDAPAYGNFPGTYVENDPTVYYEEGIFVGYRHYDRIPKTKVNFPFGYGLSYSTFEFGDLKITPRHDDCYSICVSVKNTSKLAGGTLVQIYAGFTGTDPYHPIKALVAFAKVSLEPGQSRTVTVSVPTRHLAYFDEQYRKWLVRPGEYMFTLGDSVAKAIKTAKVFVEKKIVYEL</sequence>
<protein>
    <recommendedName>
        <fullName evidence="4 11">beta-glucosidase</fullName>
        <ecNumber evidence="4 11">3.2.1.21</ecNumber>
    </recommendedName>
</protein>
<keyword evidence="7" id="KW-0325">Glycoprotein</keyword>
<keyword evidence="9 11" id="KW-0326">Glycosidase</keyword>
<evidence type="ECO:0000256" key="5">
    <source>
        <dbReference type="ARBA" id="ARBA00022801"/>
    </source>
</evidence>
<dbReference type="Gene3D" id="2.60.40.10">
    <property type="entry name" value="Immunoglobulins"/>
    <property type="match status" value="1"/>
</dbReference>
<feature type="domain" description="PA14" evidence="12">
    <location>
        <begin position="412"/>
        <end position="562"/>
    </location>
</feature>
<proteinExistence type="inferred from homology"/>
<accession>A0A0F7TGM4</accession>
<evidence type="ECO:0000313" key="13">
    <source>
        <dbReference type="EMBL" id="CEJ55690.1"/>
    </source>
</evidence>
<evidence type="ECO:0000256" key="11">
    <source>
        <dbReference type="RuleBase" id="RU361161"/>
    </source>
</evidence>
<comment type="pathway">
    <text evidence="2 11">Glycan metabolism; cellulose degradation.</text>
</comment>
<organism evidence="13 14">
    <name type="scientific">Penicillium brasilianum</name>
    <dbReference type="NCBI Taxonomy" id="104259"/>
    <lineage>
        <taxon>Eukaryota</taxon>
        <taxon>Fungi</taxon>
        <taxon>Dikarya</taxon>
        <taxon>Ascomycota</taxon>
        <taxon>Pezizomycotina</taxon>
        <taxon>Eurotiomycetes</taxon>
        <taxon>Eurotiomycetidae</taxon>
        <taxon>Eurotiales</taxon>
        <taxon>Aspergillaceae</taxon>
        <taxon>Penicillium</taxon>
    </lineage>
</organism>
<dbReference type="InterPro" id="IPR026891">
    <property type="entry name" value="Fn3-like"/>
</dbReference>
<gene>
    <name evidence="13" type="ORF">PMG11_01933</name>
</gene>
<evidence type="ECO:0000256" key="3">
    <source>
        <dbReference type="ARBA" id="ARBA00005336"/>
    </source>
</evidence>
<evidence type="ECO:0000256" key="10">
    <source>
        <dbReference type="ARBA" id="ARBA00023326"/>
    </source>
</evidence>
<dbReference type="InterPro" id="IPR017853">
    <property type="entry name" value="GH"/>
</dbReference>
<dbReference type="Proteomes" id="UP000042958">
    <property type="component" value="Unassembled WGS sequence"/>
</dbReference>
<dbReference type="GO" id="GO:0030245">
    <property type="term" value="P:cellulose catabolic process"/>
    <property type="evidence" value="ECO:0007669"/>
    <property type="project" value="UniProtKB-UniPathway"/>
</dbReference>
<dbReference type="PRINTS" id="PR00133">
    <property type="entry name" value="GLHYDRLASE3"/>
</dbReference>
<dbReference type="InterPro" id="IPR050288">
    <property type="entry name" value="Cellulose_deg_GH3"/>
</dbReference>
<dbReference type="InterPro" id="IPR019800">
    <property type="entry name" value="Glyco_hydro_3_AS"/>
</dbReference>
<dbReference type="PANTHER" id="PTHR42715">
    <property type="entry name" value="BETA-GLUCOSIDASE"/>
    <property type="match status" value="1"/>
</dbReference>
<dbReference type="InterPro" id="IPR013783">
    <property type="entry name" value="Ig-like_fold"/>
</dbReference>
<dbReference type="InterPro" id="IPR001764">
    <property type="entry name" value="Glyco_hydro_3_N"/>
</dbReference>
<dbReference type="InterPro" id="IPR036962">
    <property type="entry name" value="Glyco_hydro_3_N_sf"/>
</dbReference>
<evidence type="ECO:0000313" key="14">
    <source>
        <dbReference type="Proteomes" id="UP000042958"/>
    </source>
</evidence>
<dbReference type="Pfam" id="PF14310">
    <property type="entry name" value="Fn3-like"/>
    <property type="match status" value="1"/>
</dbReference>
<keyword evidence="14" id="KW-1185">Reference proteome</keyword>
<dbReference type="PROSITE" id="PS00775">
    <property type="entry name" value="GLYCOSYL_HYDROL_F3"/>
    <property type="match status" value="1"/>
</dbReference>
<dbReference type="AlphaFoldDB" id="A0A0F7TGM4"/>
<evidence type="ECO:0000259" key="12">
    <source>
        <dbReference type="PROSITE" id="PS51820"/>
    </source>
</evidence>
<dbReference type="Gene3D" id="3.40.50.1700">
    <property type="entry name" value="Glycoside hydrolase family 3 C-terminal domain"/>
    <property type="match status" value="1"/>
</dbReference>
<dbReference type="PANTHER" id="PTHR42715:SF3">
    <property type="entry name" value="BETA-GLUCOSIDASE B-RELATED"/>
    <property type="match status" value="1"/>
</dbReference>
<evidence type="ECO:0000256" key="7">
    <source>
        <dbReference type="ARBA" id="ARBA00023180"/>
    </source>
</evidence>
<dbReference type="InterPro" id="IPR037524">
    <property type="entry name" value="PA14/GLEYA"/>
</dbReference>
<name>A0A0F7TGM4_PENBI</name>
<dbReference type="UniPathway" id="UPA00696"/>
<reference evidence="14" key="1">
    <citation type="journal article" date="2015" name="Genome Announc.">
        <title>Draft genome sequence of the fungus Penicillium brasilianum MG11.</title>
        <authorList>
            <person name="Horn F."/>
            <person name="Linde J."/>
            <person name="Mattern D.J."/>
            <person name="Walther G."/>
            <person name="Guthke R."/>
            <person name="Brakhage A.A."/>
            <person name="Valiante V."/>
        </authorList>
    </citation>
    <scope>NUCLEOTIDE SEQUENCE [LARGE SCALE GENOMIC DNA]</scope>
    <source>
        <strain evidence="14">MG11</strain>
    </source>
</reference>
<evidence type="ECO:0000256" key="4">
    <source>
        <dbReference type="ARBA" id="ARBA00012744"/>
    </source>
</evidence>
<dbReference type="Gene3D" id="3.20.20.300">
    <property type="entry name" value="Glycoside hydrolase, family 3, N-terminal domain"/>
    <property type="match status" value="1"/>
</dbReference>
<evidence type="ECO:0000256" key="8">
    <source>
        <dbReference type="ARBA" id="ARBA00023277"/>
    </source>
</evidence>
<comment type="catalytic activity">
    <reaction evidence="1 11">
        <text>Hydrolysis of terminal, non-reducing beta-D-glucosyl residues with release of beta-D-glucose.</text>
        <dbReference type="EC" id="3.2.1.21"/>
    </reaction>
</comment>
<dbReference type="SMART" id="SM01217">
    <property type="entry name" value="Fn3_like"/>
    <property type="match status" value="1"/>
</dbReference>
<dbReference type="OrthoDB" id="47059at2759"/>
<evidence type="ECO:0000256" key="1">
    <source>
        <dbReference type="ARBA" id="ARBA00000448"/>
    </source>
</evidence>
<dbReference type="Pfam" id="PF01915">
    <property type="entry name" value="Glyco_hydro_3_C"/>
    <property type="match status" value="1"/>
</dbReference>
<evidence type="ECO:0000256" key="2">
    <source>
        <dbReference type="ARBA" id="ARBA00004987"/>
    </source>
</evidence>
<dbReference type="GO" id="GO:0008422">
    <property type="term" value="F:beta-glucosidase activity"/>
    <property type="evidence" value="ECO:0007669"/>
    <property type="project" value="UniProtKB-EC"/>
</dbReference>
<dbReference type="EMBL" id="CDHK01000002">
    <property type="protein sequence ID" value="CEJ55690.1"/>
    <property type="molecule type" value="Genomic_DNA"/>
</dbReference>
<evidence type="ECO:0000256" key="9">
    <source>
        <dbReference type="ARBA" id="ARBA00023295"/>
    </source>
</evidence>